<proteinExistence type="inferred from homology"/>
<dbReference type="GO" id="GO:0045721">
    <property type="term" value="P:negative regulation of gluconeogenesis"/>
    <property type="evidence" value="ECO:0007669"/>
    <property type="project" value="TreeGrafter"/>
</dbReference>
<sequence length="281" mass="31950">MPGQGQARDLPNTTTTVTGSTKAVNFKSPHLKNAVYSNEENDGGSQENNDGNNESNEHESDNHLSDTTDDDLVSTSNPFHCISTFLDHPRRPPHGLGSFLRPGSRYIGTQQSGRCTHEVEVEIKTIDPAAAIVSGYLRIQGLTQDHEILTTYFEGEIVSEKYSFFTRHADWGASEKTDLSHWSRFAPFRANQAQMRLKSYVHKDYLSQDQVYMRWKERFFVPDSNITAVEGASYAGFYYICFNQVSGNISGFYYHQRSEKYQQLELSHLPDSGNFYAIEFR</sequence>
<name>A0A1E3PP52_9ASCO</name>
<keyword evidence="4" id="KW-1185">Reference proteome</keyword>
<feature type="compositionally biased region" description="Low complexity" evidence="2">
    <location>
        <begin position="43"/>
        <end position="54"/>
    </location>
</feature>
<dbReference type="InterPro" id="IPR018618">
    <property type="entry name" value="GID4/10-like"/>
</dbReference>
<dbReference type="OrthoDB" id="62at2759"/>
<organism evidence="3 4">
    <name type="scientific">Nadsonia fulvescens var. elongata DSM 6958</name>
    <dbReference type="NCBI Taxonomy" id="857566"/>
    <lineage>
        <taxon>Eukaryota</taxon>
        <taxon>Fungi</taxon>
        <taxon>Dikarya</taxon>
        <taxon>Ascomycota</taxon>
        <taxon>Saccharomycotina</taxon>
        <taxon>Dipodascomycetes</taxon>
        <taxon>Dipodascales</taxon>
        <taxon>Dipodascales incertae sedis</taxon>
        <taxon>Nadsonia</taxon>
    </lineage>
</organism>
<evidence type="ECO:0000313" key="4">
    <source>
        <dbReference type="Proteomes" id="UP000095009"/>
    </source>
</evidence>
<dbReference type="PANTHER" id="PTHR14534">
    <property type="entry name" value="VACUOLAR IMPORT AND DEGRADATION PROTEIN 24"/>
    <property type="match status" value="1"/>
</dbReference>
<dbReference type="Pfam" id="PF09783">
    <property type="entry name" value="Vac_ImportDeg"/>
    <property type="match status" value="1"/>
</dbReference>
<dbReference type="GO" id="GO:0043161">
    <property type="term" value="P:proteasome-mediated ubiquitin-dependent protein catabolic process"/>
    <property type="evidence" value="ECO:0007669"/>
    <property type="project" value="TreeGrafter"/>
</dbReference>
<dbReference type="AlphaFoldDB" id="A0A1E3PP52"/>
<feature type="region of interest" description="Disordered" evidence="2">
    <location>
        <begin position="1"/>
        <end position="72"/>
    </location>
</feature>
<dbReference type="GO" id="GO:0007039">
    <property type="term" value="P:protein catabolic process in the vacuole"/>
    <property type="evidence" value="ECO:0007669"/>
    <property type="project" value="TreeGrafter"/>
</dbReference>
<evidence type="ECO:0000313" key="3">
    <source>
        <dbReference type="EMBL" id="ODQ67088.1"/>
    </source>
</evidence>
<reference evidence="3 4" key="1">
    <citation type="journal article" date="2016" name="Proc. Natl. Acad. Sci. U.S.A.">
        <title>Comparative genomics of biotechnologically important yeasts.</title>
        <authorList>
            <person name="Riley R."/>
            <person name="Haridas S."/>
            <person name="Wolfe K.H."/>
            <person name="Lopes M.R."/>
            <person name="Hittinger C.T."/>
            <person name="Goeker M."/>
            <person name="Salamov A.A."/>
            <person name="Wisecaver J.H."/>
            <person name="Long T.M."/>
            <person name="Calvey C.H."/>
            <person name="Aerts A.L."/>
            <person name="Barry K.W."/>
            <person name="Choi C."/>
            <person name="Clum A."/>
            <person name="Coughlan A.Y."/>
            <person name="Deshpande S."/>
            <person name="Douglass A.P."/>
            <person name="Hanson S.J."/>
            <person name="Klenk H.-P."/>
            <person name="LaButti K.M."/>
            <person name="Lapidus A."/>
            <person name="Lindquist E.A."/>
            <person name="Lipzen A.M."/>
            <person name="Meier-Kolthoff J.P."/>
            <person name="Ohm R.A."/>
            <person name="Otillar R.P."/>
            <person name="Pangilinan J.L."/>
            <person name="Peng Y."/>
            <person name="Rokas A."/>
            <person name="Rosa C.A."/>
            <person name="Scheuner C."/>
            <person name="Sibirny A.A."/>
            <person name="Slot J.C."/>
            <person name="Stielow J.B."/>
            <person name="Sun H."/>
            <person name="Kurtzman C.P."/>
            <person name="Blackwell M."/>
            <person name="Grigoriev I.V."/>
            <person name="Jeffries T.W."/>
        </authorList>
    </citation>
    <scope>NUCLEOTIDE SEQUENCE [LARGE SCALE GENOMIC DNA]</scope>
    <source>
        <strain evidence="3 4">DSM 6958</strain>
    </source>
</reference>
<feature type="compositionally biased region" description="Basic and acidic residues" evidence="2">
    <location>
        <begin position="55"/>
        <end position="66"/>
    </location>
</feature>
<evidence type="ECO:0000256" key="1">
    <source>
        <dbReference type="ARBA" id="ARBA00061469"/>
    </source>
</evidence>
<dbReference type="PANTHER" id="PTHR14534:SF3">
    <property type="entry name" value="GID COMPLEX SUBUNIT 4 HOMOLOG"/>
    <property type="match status" value="1"/>
</dbReference>
<dbReference type="EMBL" id="KV454407">
    <property type="protein sequence ID" value="ODQ67088.1"/>
    <property type="molecule type" value="Genomic_DNA"/>
</dbReference>
<evidence type="ECO:0000256" key="2">
    <source>
        <dbReference type="SAM" id="MobiDB-lite"/>
    </source>
</evidence>
<accession>A0A1E3PP52</accession>
<gene>
    <name evidence="3" type="ORF">NADFUDRAFT_81693</name>
</gene>
<dbReference type="Proteomes" id="UP000095009">
    <property type="component" value="Unassembled WGS sequence"/>
</dbReference>
<dbReference type="GO" id="GO:0034657">
    <property type="term" value="C:GID complex"/>
    <property type="evidence" value="ECO:0007669"/>
    <property type="project" value="TreeGrafter"/>
</dbReference>
<evidence type="ECO:0008006" key="5">
    <source>
        <dbReference type="Google" id="ProtNLM"/>
    </source>
</evidence>
<comment type="similarity">
    <text evidence="1">Belongs to the GID4/VID24 family.</text>
</comment>
<dbReference type="GO" id="GO:0006623">
    <property type="term" value="P:protein targeting to vacuole"/>
    <property type="evidence" value="ECO:0007669"/>
    <property type="project" value="TreeGrafter"/>
</dbReference>
<protein>
    <recommendedName>
        <fullName evidence="5">Vacuolar import and degradation protein</fullName>
    </recommendedName>
</protein>
<dbReference type="STRING" id="857566.A0A1E3PP52"/>
<dbReference type="GO" id="GO:0005773">
    <property type="term" value="C:vacuole"/>
    <property type="evidence" value="ECO:0007669"/>
    <property type="project" value="GOC"/>
</dbReference>